<dbReference type="NCBIfam" id="NF001530">
    <property type="entry name" value="PRK00364.1-6"/>
    <property type="match status" value="1"/>
</dbReference>
<evidence type="ECO:0000256" key="2">
    <source>
        <dbReference type="ARBA" id="ARBA00023186"/>
    </source>
</evidence>
<sequence>MGIKPLGDRVVMKALEEKEETTESGIVLPESAKEKPQEGEIVAVGEGKKLDNGDRVDLDVTTGDRVIYGKYAGTEIEFEGEEYLVISEKDVLAVIE</sequence>
<dbReference type="AlphaFoldDB" id="A0A1T4JVS1"/>
<keyword evidence="6" id="KW-1185">Reference proteome</keyword>
<dbReference type="Gene3D" id="2.30.33.40">
    <property type="entry name" value="GroES chaperonin"/>
    <property type="match status" value="1"/>
</dbReference>
<evidence type="ECO:0000256" key="3">
    <source>
        <dbReference type="HAMAP-Rule" id="MF_00580"/>
    </source>
</evidence>
<gene>
    <name evidence="3" type="primary">groES</name>
    <name evidence="3" type="synonym">groS</name>
    <name evidence="5" type="ORF">SAMN02745118_00456</name>
</gene>
<accession>A0A1T4JVS1</accession>
<keyword evidence="2 3" id="KW-0143">Chaperone</keyword>
<dbReference type="InterPro" id="IPR020818">
    <property type="entry name" value="Chaperonin_GroES"/>
</dbReference>
<dbReference type="NCBIfam" id="NF001533">
    <property type="entry name" value="PRK00364.2-4"/>
    <property type="match status" value="1"/>
</dbReference>
<dbReference type="RefSeq" id="WP_078808979.1">
    <property type="nucleotide sequence ID" value="NZ_FUWM01000004.1"/>
</dbReference>
<dbReference type="Proteomes" id="UP000190625">
    <property type="component" value="Unassembled WGS sequence"/>
</dbReference>
<dbReference type="GO" id="GO:0044183">
    <property type="term" value="F:protein folding chaperone"/>
    <property type="evidence" value="ECO:0007669"/>
    <property type="project" value="InterPro"/>
</dbReference>
<evidence type="ECO:0000313" key="6">
    <source>
        <dbReference type="Proteomes" id="UP000190625"/>
    </source>
</evidence>
<organism evidence="5 6">
    <name type="scientific">Selenihalanaerobacter shriftii</name>
    <dbReference type="NCBI Taxonomy" id="142842"/>
    <lineage>
        <taxon>Bacteria</taxon>
        <taxon>Bacillati</taxon>
        <taxon>Bacillota</taxon>
        <taxon>Clostridia</taxon>
        <taxon>Halanaerobiales</taxon>
        <taxon>Halobacteroidaceae</taxon>
        <taxon>Selenihalanaerobacter</taxon>
    </lineage>
</organism>
<dbReference type="FunFam" id="2.30.33.40:FF:000001">
    <property type="entry name" value="10 kDa chaperonin"/>
    <property type="match status" value="1"/>
</dbReference>
<dbReference type="SUPFAM" id="SSF50129">
    <property type="entry name" value="GroES-like"/>
    <property type="match status" value="1"/>
</dbReference>
<dbReference type="EMBL" id="FUWM01000004">
    <property type="protein sequence ID" value="SJZ34251.1"/>
    <property type="molecule type" value="Genomic_DNA"/>
</dbReference>
<comment type="subunit">
    <text evidence="3">Heptamer of 7 subunits arranged in a ring. Interacts with the chaperonin GroEL.</text>
</comment>
<dbReference type="GO" id="GO:0051087">
    <property type="term" value="F:protein-folding chaperone binding"/>
    <property type="evidence" value="ECO:0007669"/>
    <property type="project" value="TreeGrafter"/>
</dbReference>
<evidence type="ECO:0000256" key="4">
    <source>
        <dbReference type="RuleBase" id="RU000535"/>
    </source>
</evidence>
<dbReference type="OrthoDB" id="9806791at2"/>
<reference evidence="6" key="1">
    <citation type="submission" date="2017-02" db="EMBL/GenBank/DDBJ databases">
        <authorList>
            <person name="Varghese N."/>
            <person name="Submissions S."/>
        </authorList>
    </citation>
    <scope>NUCLEOTIDE SEQUENCE [LARGE SCALE GENOMIC DNA]</scope>
    <source>
        <strain evidence="6">ATCC BAA-73</strain>
    </source>
</reference>
<evidence type="ECO:0000313" key="5">
    <source>
        <dbReference type="EMBL" id="SJZ34251.1"/>
    </source>
</evidence>
<dbReference type="PANTHER" id="PTHR10772">
    <property type="entry name" value="10 KDA HEAT SHOCK PROTEIN"/>
    <property type="match status" value="1"/>
</dbReference>
<dbReference type="InterPro" id="IPR037124">
    <property type="entry name" value="Chaperonin_GroES_sf"/>
</dbReference>
<comment type="similarity">
    <text evidence="1 3 4">Belongs to the GroES chaperonin family.</text>
</comment>
<comment type="subcellular location">
    <subcellularLocation>
        <location evidence="3">Cytoplasm</location>
    </subcellularLocation>
</comment>
<dbReference type="NCBIfam" id="NF001527">
    <property type="entry name" value="PRK00364.1-2"/>
    <property type="match status" value="1"/>
</dbReference>
<dbReference type="GO" id="GO:0051082">
    <property type="term" value="F:unfolded protein binding"/>
    <property type="evidence" value="ECO:0007669"/>
    <property type="project" value="TreeGrafter"/>
</dbReference>
<evidence type="ECO:0000256" key="1">
    <source>
        <dbReference type="ARBA" id="ARBA00006975"/>
    </source>
</evidence>
<proteinExistence type="inferred from homology"/>
<dbReference type="SMART" id="SM00883">
    <property type="entry name" value="Cpn10"/>
    <property type="match status" value="1"/>
</dbReference>
<dbReference type="InterPro" id="IPR011032">
    <property type="entry name" value="GroES-like_sf"/>
</dbReference>
<dbReference type="HAMAP" id="MF_00580">
    <property type="entry name" value="CH10"/>
    <property type="match status" value="1"/>
</dbReference>
<dbReference type="STRING" id="142842.SAMN02745118_00456"/>
<dbReference type="NCBIfam" id="NF001534">
    <property type="entry name" value="PRK00364.2-5"/>
    <property type="match status" value="1"/>
</dbReference>
<name>A0A1T4JVS1_9FIRM</name>
<comment type="function">
    <text evidence="3 4">Together with the chaperonin GroEL, plays an essential role in assisting protein folding. The GroEL-GroES system forms a nano-cage that allows encapsulation of the non-native substrate proteins and provides a physical environment optimized to promote and accelerate protein folding. GroES binds to the apical surface of the GroEL ring, thereby capping the opening of the GroEL channel.</text>
</comment>
<dbReference type="GO" id="GO:0046872">
    <property type="term" value="F:metal ion binding"/>
    <property type="evidence" value="ECO:0007669"/>
    <property type="project" value="TreeGrafter"/>
</dbReference>
<protein>
    <recommendedName>
        <fullName evidence="3">Co-chaperonin GroES</fullName>
    </recommendedName>
    <alternativeName>
        <fullName evidence="3">10 kDa chaperonin</fullName>
    </alternativeName>
    <alternativeName>
        <fullName evidence="3">Chaperonin-10</fullName>
        <shortName evidence="3">Cpn10</shortName>
    </alternativeName>
</protein>
<dbReference type="Pfam" id="PF00166">
    <property type="entry name" value="Cpn10"/>
    <property type="match status" value="1"/>
</dbReference>
<dbReference type="PRINTS" id="PR00297">
    <property type="entry name" value="CHAPERONIN10"/>
</dbReference>
<keyword evidence="3" id="KW-0963">Cytoplasm</keyword>
<dbReference type="GO" id="GO:0005737">
    <property type="term" value="C:cytoplasm"/>
    <property type="evidence" value="ECO:0007669"/>
    <property type="project" value="UniProtKB-SubCell"/>
</dbReference>
<dbReference type="GO" id="GO:0005524">
    <property type="term" value="F:ATP binding"/>
    <property type="evidence" value="ECO:0007669"/>
    <property type="project" value="InterPro"/>
</dbReference>
<dbReference type="CDD" id="cd00320">
    <property type="entry name" value="cpn10"/>
    <property type="match status" value="1"/>
</dbReference>
<dbReference type="NCBIfam" id="NF001531">
    <property type="entry name" value="PRK00364.2-2"/>
    <property type="match status" value="1"/>
</dbReference>
<dbReference type="PANTHER" id="PTHR10772:SF58">
    <property type="entry name" value="CO-CHAPERONIN GROES"/>
    <property type="match status" value="1"/>
</dbReference>